<proteinExistence type="predicted"/>
<sequence length="156" mass="17872">MFFDGAVNAKGVGIGAILILPTGQHYPATSRLGFFYTNNTAEYEAYILGMNMAVNLDVEELLIIGNFDLIIRQAHGEWETRDIKLIQYKQHVEDLSKRFKFVEFKYIPRFHNKLADALATLSSMLPYLSNVLIDPLEIQVRERHGYCNTIEMDPDV</sequence>
<organism evidence="1 2">
    <name type="scientific">Nicotiana tabacum</name>
    <name type="common">Common tobacco</name>
    <dbReference type="NCBI Taxonomy" id="4097"/>
    <lineage>
        <taxon>Eukaryota</taxon>
        <taxon>Viridiplantae</taxon>
        <taxon>Streptophyta</taxon>
        <taxon>Embryophyta</taxon>
        <taxon>Tracheophyta</taxon>
        <taxon>Spermatophyta</taxon>
        <taxon>Magnoliopsida</taxon>
        <taxon>eudicotyledons</taxon>
        <taxon>Gunneridae</taxon>
        <taxon>Pentapetalae</taxon>
        <taxon>asterids</taxon>
        <taxon>lamiids</taxon>
        <taxon>Solanales</taxon>
        <taxon>Solanaceae</taxon>
        <taxon>Nicotianoideae</taxon>
        <taxon>Nicotianeae</taxon>
        <taxon>Nicotiana</taxon>
    </lineage>
</organism>
<evidence type="ECO:0000313" key="1">
    <source>
        <dbReference type="Proteomes" id="UP000790787"/>
    </source>
</evidence>
<accession>A0AC58URE9</accession>
<reference evidence="2" key="2">
    <citation type="submission" date="2025-08" db="UniProtKB">
        <authorList>
            <consortium name="RefSeq"/>
        </authorList>
    </citation>
    <scope>IDENTIFICATION</scope>
    <source>
        <tissue evidence="2">Leaf</tissue>
    </source>
</reference>
<keyword evidence="1" id="KW-1185">Reference proteome</keyword>
<name>A0AC58URE9_TOBAC</name>
<gene>
    <name evidence="2" type="primary">LOC142182064</name>
</gene>
<reference evidence="1" key="1">
    <citation type="journal article" date="2014" name="Nat. Commun.">
        <title>The tobacco genome sequence and its comparison with those of tomato and potato.</title>
        <authorList>
            <person name="Sierro N."/>
            <person name="Battey J.N."/>
            <person name="Ouadi S."/>
            <person name="Bakaher N."/>
            <person name="Bovet L."/>
            <person name="Willig A."/>
            <person name="Goepfert S."/>
            <person name="Peitsch M.C."/>
            <person name="Ivanov N.V."/>
        </authorList>
    </citation>
    <scope>NUCLEOTIDE SEQUENCE [LARGE SCALE GENOMIC DNA]</scope>
</reference>
<dbReference type="Proteomes" id="UP000790787">
    <property type="component" value="Chromosome 6"/>
</dbReference>
<protein>
    <submittedName>
        <fullName evidence="2">Uncharacterized protein LOC142182064</fullName>
    </submittedName>
</protein>
<evidence type="ECO:0000313" key="2">
    <source>
        <dbReference type="RefSeq" id="XP_075112065.1"/>
    </source>
</evidence>
<dbReference type="RefSeq" id="XP_075112065.1">
    <property type="nucleotide sequence ID" value="XM_075255964.1"/>
</dbReference>